<dbReference type="OrthoDB" id="288590at2759"/>
<feature type="compositionally biased region" description="Polar residues" evidence="1">
    <location>
        <begin position="42"/>
        <end position="55"/>
    </location>
</feature>
<sequence>MDYTLRPTKANSVQSHPPDQANCSRSQLQKKNCSRHHRRRPNSTVKPSSHPNSTAPGHRTEEEDEELRPGRRGQGVGKESGRRRGRKLSASVPLCREGFKCGAPSGRRSGTATAEHTKNIRDWKEVFDIFPCELPPAPSEDGELVFVNKRPDDGDLPRTTDQNLLPCALASVCQSGIEGVRGGDGGAGVHKLVELIARSLNLRPDRLHGFF</sequence>
<feature type="compositionally biased region" description="Basic residues" evidence="1">
    <location>
        <begin position="32"/>
        <end position="41"/>
    </location>
</feature>
<dbReference type="EMBL" id="PQIB02000016">
    <property type="protein sequence ID" value="RLM61668.1"/>
    <property type="molecule type" value="Genomic_DNA"/>
</dbReference>
<evidence type="ECO:0000313" key="2">
    <source>
        <dbReference type="EMBL" id="RLM61668.1"/>
    </source>
</evidence>
<gene>
    <name evidence="2" type="ORF">C2845_PM14G20120</name>
</gene>
<dbReference type="AlphaFoldDB" id="A0A3L6PP81"/>
<protein>
    <submittedName>
        <fullName evidence="2">Flavonol synthase/flavanone 3-hydroxylase-like isoform X1</fullName>
    </submittedName>
</protein>
<reference evidence="3" key="1">
    <citation type="journal article" date="2019" name="Nat. Commun.">
        <title>The genome of broomcorn millet.</title>
        <authorList>
            <person name="Zou C."/>
            <person name="Miki D."/>
            <person name="Li D."/>
            <person name="Tang Q."/>
            <person name="Xiao L."/>
            <person name="Rajput S."/>
            <person name="Deng P."/>
            <person name="Jia W."/>
            <person name="Huang R."/>
            <person name="Zhang M."/>
            <person name="Sun Y."/>
            <person name="Hu J."/>
            <person name="Fu X."/>
            <person name="Schnable P.S."/>
            <person name="Li F."/>
            <person name="Zhang H."/>
            <person name="Feng B."/>
            <person name="Zhu X."/>
            <person name="Liu R."/>
            <person name="Schnable J.C."/>
            <person name="Zhu J.-K."/>
            <person name="Zhang H."/>
        </authorList>
    </citation>
    <scope>NUCLEOTIDE SEQUENCE [LARGE SCALE GENOMIC DNA]</scope>
</reference>
<comment type="caution">
    <text evidence="2">The sequence shown here is derived from an EMBL/GenBank/DDBJ whole genome shotgun (WGS) entry which is preliminary data.</text>
</comment>
<evidence type="ECO:0000256" key="1">
    <source>
        <dbReference type="SAM" id="MobiDB-lite"/>
    </source>
</evidence>
<name>A0A3L6PP81_PANMI</name>
<feature type="region of interest" description="Disordered" evidence="1">
    <location>
        <begin position="1"/>
        <end position="89"/>
    </location>
</feature>
<dbReference type="Proteomes" id="UP000275267">
    <property type="component" value="Unassembled WGS sequence"/>
</dbReference>
<dbReference type="STRING" id="4540.A0A3L6PP81"/>
<feature type="compositionally biased region" description="Polar residues" evidence="1">
    <location>
        <begin position="9"/>
        <end position="31"/>
    </location>
</feature>
<keyword evidence="3" id="KW-1185">Reference proteome</keyword>
<evidence type="ECO:0000313" key="3">
    <source>
        <dbReference type="Proteomes" id="UP000275267"/>
    </source>
</evidence>
<proteinExistence type="predicted"/>
<organism evidence="2 3">
    <name type="scientific">Panicum miliaceum</name>
    <name type="common">Proso millet</name>
    <name type="synonym">Broomcorn millet</name>
    <dbReference type="NCBI Taxonomy" id="4540"/>
    <lineage>
        <taxon>Eukaryota</taxon>
        <taxon>Viridiplantae</taxon>
        <taxon>Streptophyta</taxon>
        <taxon>Embryophyta</taxon>
        <taxon>Tracheophyta</taxon>
        <taxon>Spermatophyta</taxon>
        <taxon>Magnoliopsida</taxon>
        <taxon>Liliopsida</taxon>
        <taxon>Poales</taxon>
        <taxon>Poaceae</taxon>
        <taxon>PACMAD clade</taxon>
        <taxon>Panicoideae</taxon>
        <taxon>Panicodae</taxon>
        <taxon>Paniceae</taxon>
        <taxon>Panicinae</taxon>
        <taxon>Panicum</taxon>
        <taxon>Panicum sect. Panicum</taxon>
    </lineage>
</organism>
<accession>A0A3L6PP81</accession>